<dbReference type="EMBL" id="GCHU01025058">
    <property type="protein sequence ID" value="JAG85680.1"/>
    <property type="molecule type" value="Transcribed_RNA"/>
</dbReference>
<evidence type="ECO:0000259" key="11">
    <source>
        <dbReference type="PROSITE" id="PS50011"/>
    </source>
</evidence>
<dbReference type="Pfam" id="PF00069">
    <property type="entry name" value="Pkinase"/>
    <property type="match status" value="1"/>
</dbReference>
<reference evidence="12" key="1">
    <citation type="submission" date="2015-02" db="EMBL/GenBank/DDBJ databases">
        <title>A transcriptome of Wollemia nobilis - a relic of Gondwana.</title>
        <authorList>
            <person name="Chia J.Y."/>
            <person name="Leong Y.S."/>
            <person name="Abdul Karim S."/>
            <person name="Wan Azmi N."/>
            <person name="Hercus R."/>
            <person name="Croft L."/>
        </authorList>
    </citation>
    <scope>NUCLEOTIDE SEQUENCE</scope>
    <source>
        <strain evidence="12">MaeBrown</strain>
        <tissue evidence="12">Leaf</tissue>
    </source>
</reference>
<evidence type="ECO:0000256" key="10">
    <source>
        <dbReference type="SAM" id="MobiDB-lite"/>
    </source>
</evidence>
<dbReference type="EC" id="2.7.11.25" evidence="2"/>
<dbReference type="SMART" id="SM00220">
    <property type="entry name" value="S_TKc"/>
    <property type="match status" value="1"/>
</dbReference>
<dbReference type="PROSITE" id="PS00107">
    <property type="entry name" value="PROTEIN_KINASE_ATP"/>
    <property type="match status" value="1"/>
</dbReference>
<evidence type="ECO:0000256" key="4">
    <source>
        <dbReference type="ARBA" id="ARBA00022741"/>
    </source>
</evidence>
<dbReference type="PANTHER" id="PTHR48016:SF5">
    <property type="entry name" value="MITOGEN-ACTIVATED PROTEIN KINASE KINASE KINASE 5"/>
    <property type="match status" value="1"/>
</dbReference>
<protein>
    <recommendedName>
        <fullName evidence="2">mitogen-activated protein kinase kinase kinase</fullName>
        <ecNumber evidence="2">2.7.11.25</ecNumber>
    </recommendedName>
</protein>
<dbReference type="PROSITE" id="PS50011">
    <property type="entry name" value="PROTEIN_KINASE_DOM"/>
    <property type="match status" value="1"/>
</dbReference>
<evidence type="ECO:0000313" key="12">
    <source>
        <dbReference type="EMBL" id="JAG85680.1"/>
    </source>
</evidence>
<dbReference type="InterPro" id="IPR011009">
    <property type="entry name" value="Kinase-like_dom_sf"/>
</dbReference>
<keyword evidence="6 9" id="KW-0067">ATP-binding</keyword>
<feature type="region of interest" description="Disordered" evidence="10">
    <location>
        <begin position="319"/>
        <end position="347"/>
    </location>
</feature>
<accession>A0A0C9QM28</accession>
<dbReference type="CDD" id="cd06632">
    <property type="entry name" value="STKc_MEKK1_plant"/>
    <property type="match status" value="1"/>
</dbReference>
<dbReference type="Gene3D" id="1.10.510.10">
    <property type="entry name" value="Transferase(Phosphotransferase) domain 1"/>
    <property type="match status" value="1"/>
</dbReference>
<organism evidence="12">
    <name type="scientific">Wollemia nobilis</name>
    <dbReference type="NCBI Taxonomy" id="56998"/>
    <lineage>
        <taxon>Eukaryota</taxon>
        <taxon>Viridiplantae</taxon>
        <taxon>Streptophyta</taxon>
        <taxon>Embryophyta</taxon>
        <taxon>Tracheophyta</taxon>
        <taxon>Spermatophyta</taxon>
        <taxon>Pinopsida</taxon>
        <taxon>Pinidae</taxon>
        <taxon>Conifers II</taxon>
        <taxon>Araucariales</taxon>
        <taxon>Araucariaceae</taxon>
        <taxon>Wollemia</taxon>
    </lineage>
</organism>
<comment type="catalytic activity">
    <reaction evidence="7">
        <text>L-threonyl-[protein] + ATP = O-phospho-L-threonyl-[protein] + ADP + H(+)</text>
        <dbReference type="Rhea" id="RHEA:46608"/>
        <dbReference type="Rhea" id="RHEA-COMP:11060"/>
        <dbReference type="Rhea" id="RHEA-COMP:11605"/>
        <dbReference type="ChEBI" id="CHEBI:15378"/>
        <dbReference type="ChEBI" id="CHEBI:30013"/>
        <dbReference type="ChEBI" id="CHEBI:30616"/>
        <dbReference type="ChEBI" id="CHEBI:61977"/>
        <dbReference type="ChEBI" id="CHEBI:456216"/>
        <dbReference type="EC" id="2.7.11.25"/>
    </reaction>
</comment>
<evidence type="ECO:0000256" key="9">
    <source>
        <dbReference type="PROSITE-ProRule" id="PRU10141"/>
    </source>
</evidence>
<feature type="binding site" evidence="9">
    <location>
        <position position="445"/>
    </location>
    <ligand>
        <name>ATP</name>
        <dbReference type="ChEBI" id="CHEBI:30616"/>
    </ligand>
</feature>
<evidence type="ECO:0000256" key="7">
    <source>
        <dbReference type="ARBA" id="ARBA00047559"/>
    </source>
</evidence>
<name>A0A0C9QM28_9CONI</name>
<feature type="region of interest" description="Disordered" evidence="10">
    <location>
        <begin position="1"/>
        <end position="117"/>
    </location>
</feature>
<feature type="compositionally biased region" description="Polar residues" evidence="10">
    <location>
        <begin position="1"/>
        <end position="11"/>
    </location>
</feature>
<keyword evidence="3" id="KW-0808">Transferase</keyword>
<feature type="region of interest" description="Disordered" evidence="10">
    <location>
        <begin position="747"/>
        <end position="769"/>
    </location>
</feature>
<dbReference type="GO" id="GO:0005524">
    <property type="term" value="F:ATP binding"/>
    <property type="evidence" value="ECO:0007669"/>
    <property type="project" value="UniProtKB-UniRule"/>
</dbReference>
<evidence type="ECO:0000256" key="1">
    <source>
        <dbReference type="ARBA" id="ARBA00006529"/>
    </source>
</evidence>
<evidence type="ECO:0000256" key="2">
    <source>
        <dbReference type="ARBA" id="ARBA00012406"/>
    </source>
</evidence>
<feature type="region of interest" description="Disordered" evidence="10">
    <location>
        <begin position="862"/>
        <end position="881"/>
    </location>
</feature>
<sequence length="881" mass="95719">MPWWNKSSCSKNKGRSSLPDIFRHLGSGSPSPSPSPRSPNSSQVRKSRRNSSNEDFLAAARRSVDLVLRRSRSPSPSPSPSPCKSARAPRRSADQFTPQPLPLPQTPTETCNSPSNHVNGKGNYPFYDCSTSAHLLPLPSPKRILSKDESEEVSVYGTDSISSDGSLESVEGLRANQWQYNNNRDSSKGPYSNGGAPCNFSSNCASHIDNIGYTRPKNNSKQQSDHIFQENKLSGSRPIKISKTEQRNENNGFLLEAKSAPATGFSSPILSPRRLSNVEFPFVANVEATLGCDFAVSPSNPSWLGCNSTTEFLSQYSSEKGGVSPEWAPNLSSKTRSPGPRSRIHSGAVSPLHSKFVSDFLGGRHDDNSIVPVHPLPLPPGRSISSGASPLSPNSPSAGVQRSPARLETSVTPGQWQKGKRLGSGTFGTVYEGFNRETGDMCAMKEVPHIPDDSQSSESIKHLGQEINLLSQLKHPNIVQYYGSETLEDRLYIYLELVPGGSIYKILREYGPLKEPVIRIYTRQILSGLAYLHSKNTVHRDIKGANLLVDTSGRVKLADFGMAKHISGPSCPSSFKGSPYWMAPEIMTQSSPGHDLAVDIWSLGCTIIEMATGNPPWSEYEGAAAMFKVFKNEVPPIPDCLSHEGRDFVKCCLRQNPAERATASELLDHSFVRDTSHHDSSDLTSATAAMKSLNVTQGAKERNIYSSAAVTSLGVHSGNGKHQLSSASNHSQMGIFVPYSNAPLSPCSTLESHSLSPSRSSTALPTVPISGNISNRSTCSGNEGHLNLPVSPNLRNGSAGISQMVVHSEACSDFNLYPATHHRTDVSPLKRNCRSDDTMQKNLCRPLQDLDYSRQHYLLGTASEIPHHQPPRRASSPNIFS</sequence>
<dbReference type="GO" id="GO:0005737">
    <property type="term" value="C:cytoplasm"/>
    <property type="evidence" value="ECO:0007669"/>
    <property type="project" value="TreeGrafter"/>
</dbReference>
<dbReference type="FunFam" id="1.10.510.10:FF:001239">
    <property type="entry name" value="Predicted protein"/>
    <property type="match status" value="1"/>
</dbReference>
<keyword evidence="5" id="KW-0418">Kinase</keyword>
<feature type="compositionally biased region" description="Polar residues" evidence="10">
    <location>
        <begin position="383"/>
        <end position="400"/>
    </location>
</feature>
<feature type="compositionally biased region" description="Low complexity" evidence="10">
    <location>
        <begin position="748"/>
        <end position="766"/>
    </location>
</feature>
<evidence type="ECO:0000256" key="8">
    <source>
        <dbReference type="ARBA" id="ARBA00048329"/>
    </source>
</evidence>
<evidence type="ECO:0000256" key="6">
    <source>
        <dbReference type="ARBA" id="ARBA00022840"/>
    </source>
</evidence>
<dbReference type="InterPro" id="IPR017441">
    <property type="entry name" value="Protein_kinase_ATP_BS"/>
</dbReference>
<evidence type="ECO:0000256" key="5">
    <source>
        <dbReference type="ARBA" id="ARBA00022777"/>
    </source>
</evidence>
<feature type="domain" description="Protein kinase" evidence="11">
    <location>
        <begin position="416"/>
        <end position="672"/>
    </location>
</feature>
<dbReference type="InterPro" id="IPR050538">
    <property type="entry name" value="MAP_kinase_kinase_kinase"/>
</dbReference>
<dbReference type="SUPFAM" id="SSF56112">
    <property type="entry name" value="Protein kinase-like (PK-like)"/>
    <property type="match status" value="1"/>
</dbReference>
<evidence type="ECO:0000256" key="3">
    <source>
        <dbReference type="ARBA" id="ARBA00022679"/>
    </source>
</evidence>
<keyword evidence="4 9" id="KW-0547">Nucleotide-binding</keyword>
<proteinExistence type="inferred from homology"/>
<dbReference type="AlphaFoldDB" id="A0A0C9QM28"/>
<dbReference type="GO" id="GO:0004709">
    <property type="term" value="F:MAP kinase kinase kinase activity"/>
    <property type="evidence" value="ECO:0007669"/>
    <property type="project" value="UniProtKB-EC"/>
</dbReference>
<feature type="region of interest" description="Disordered" evidence="10">
    <location>
        <begin position="371"/>
        <end position="419"/>
    </location>
</feature>
<comment type="catalytic activity">
    <reaction evidence="8">
        <text>L-seryl-[protein] + ATP = O-phospho-L-seryl-[protein] + ADP + H(+)</text>
        <dbReference type="Rhea" id="RHEA:17989"/>
        <dbReference type="Rhea" id="RHEA-COMP:9863"/>
        <dbReference type="Rhea" id="RHEA-COMP:11604"/>
        <dbReference type="ChEBI" id="CHEBI:15378"/>
        <dbReference type="ChEBI" id="CHEBI:29999"/>
        <dbReference type="ChEBI" id="CHEBI:30616"/>
        <dbReference type="ChEBI" id="CHEBI:83421"/>
        <dbReference type="ChEBI" id="CHEBI:456216"/>
        <dbReference type="EC" id="2.7.11.25"/>
    </reaction>
</comment>
<dbReference type="PANTHER" id="PTHR48016">
    <property type="entry name" value="MAP KINASE KINASE KINASE SSK2-RELATED-RELATED"/>
    <property type="match status" value="1"/>
</dbReference>
<comment type="similarity">
    <text evidence="1">Belongs to the protein kinase superfamily. STE Ser/Thr protein kinase family. MAP kinase kinase kinase subfamily.</text>
</comment>
<dbReference type="InterPro" id="IPR000719">
    <property type="entry name" value="Prot_kinase_dom"/>
</dbReference>